<dbReference type="GO" id="GO:0000976">
    <property type="term" value="F:transcription cis-regulatory region binding"/>
    <property type="evidence" value="ECO:0007669"/>
    <property type="project" value="TreeGrafter"/>
</dbReference>
<evidence type="ECO:0000256" key="3">
    <source>
        <dbReference type="ARBA" id="ARBA00023163"/>
    </source>
</evidence>
<dbReference type="InterPro" id="IPR046335">
    <property type="entry name" value="LacI/GalR-like_sensor"/>
</dbReference>
<dbReference type="PANTHER" id="PTHR30146:SF109">
    <property type="entry name" value="HTH-TYPE TRANSCRIPTIONAL REGULATOR GALS"/>
    <property type="match status" value="1"/>
</dbReference>
<proteinExistence type="predicted"/>
<keyword evidence="2" id="KW-0238">DNA-binding</keyword>
<keyword evidence="3" id="KW-0804">Transcription</keyword>
<dbReference type="EMBL" id="VSSQ01048325">
    <property type="protein sequence ID" value="MPN02383.1"/>
    <property type="molecule type" value="Genomic_DNA"/>
</dbReference>
<gene>
    <name evidence="5" type="primary">exuR_9</name>
    <name evidence="5" type="ORF">SDC9_149599</name>
</gene>
<evidence type="ECO:0000259" key="4">
    <source>
        <dbReference type="Pfam" id="PF13377"/>
    </source>
</evidence>
<reference evidence="5" key="1">
    <citation type="submission" date="2019-08" db="EMBL/GenBank/DDBJ databases">
        <authorList>
            <person name="Kucharzyk K."/>
            <person name="Murdoch R.W."/>
            <person name="Higgins S."/>
            <person name="Loffler F."/>
        </authorList>
    </citation>
    <scope>NUCLEOTIDE SEQUENCE</scope>
</reference>
<name>A0A645EPB5_9ZZZZ</name>
<organism evidence="5">
    <name type="scientific">bioreactor metagenome</name>
    <dbReference type="NCBI Taxonomy" id="1076179"/>
    <lineage>
        <taxon>unclassified sequences</taxon>
        <taxon>metagenomes</taxon>
        <taxon>ecological metagenomes</taxon>
    </lineage>
</organism>
<dbReference type="InterPro" id="IPR028082">
    <property type="entry name" value="Peripla_BP_I"/>
</dbReference>
<dbReference type="Pfam" id="PF13377">
    <property type="entry name" value="Peripla_BP_3"/>
    <property type="match status" value="1"/>
</dbReference>
<accession>A0A645EPB5</accession>
<evidence type="ECO:0000256" key="2">
    <source>
        <dbReference type="ARBA" id="ARBA00023125"/>
    </source>
</evidence>
<keyword evidence="1" id="KW-0805">Transcription regulation</keyword>
<evidence type="ECO:0000256" key="1">
    <source>
        <dbReference type="ARBA" id="ARBA00023015"/>
    </source>
</evidence>
<dbReference type="GO" id="GO:0003700">
    <property type="term" value="F:DNA-binding transcription factor activity"/>
    <property type="evidence" value="ECO:0007669"/>
    <property type="project" value="TreeGrafter"/>
</dbReference>
<dbReference type="Gene3D" id="3.40.50.2300">
    <property type="match status" value="2"/>
</dbReference>
<comment type="caution">
    <text evidence="5">The sequence shown here is derived from an EMBL/GenBank/DDBJ whole genome shotgun (WGS) entry which is preliminary data.</text>
</comment>
<feature type="domain" description="Transcriptional regulator LacI/GalR-like sensor" evidence="4">
    <location>
        <begin position="1"/>
        <end position="76"/>
    </location>
</feature>
<protein>
    <submittedName>
        <fullName evidence="5">Putative HTH-type transcriptional repressor ExuR</fullName>
    </submittedName>
</protein>
<sequence>MRALQERRLKVGRDISIIGFDDISLSEHWQPGLTTITQPVRKLGFYLMQTLFSVMADPSVLPQTVVPTRLVVRQTTGQCKSE</sequence>
<dbReference type="PANTHER" id="PTHR30146">
    <property type="entry name" value="LACI-RELATED TRANSCRIPTIONAL REPRESSOR"/>
    <property type="match status" value="1"/>
</dbReference>
<dbReference type="SUPFAM" id="SSF53822">
    <property type="entry name" value="Periplasmic binding protein-like I"/>
    <property type="match status" value="1"/>
</dbReference>
<dbReference type="AlphaFoldDB" id="A0A645EPB5"/>
<evidence type="ECO:0000313" key="5">
    <source>
        <dbReference type="EMBL" id="MPN02383.1"/>
    </source>
</evidence>